<keyword evidence="2" id="KW-0812">Transmembrane</keyword>
<evidence type="ECO:0000256" key="2">
    <source>
        <dbReference type="SAM" id="Phobius"/>
    </source>
</evidence>
<feature type="region of interest" description="Disordered" evidence="1">
    <location>
        <begin position="1"/>
        <end position="20"/>
    </location>
</feature>
<keyword evidence="2" id="KW-1133">Transmembrane helix</keyword>
<feature type="transmembrane region" description="Helical" evidence="2">
    <location>
        <begin position="38"/>
        <end position="57"/>
    </location>
</feature>
<keyword evidence="2" id="KW-0472">Membrane</keyword>
<protein>
    <submittedName>
        <fullName evidence="3">Uncharacterized protein</fullName>
    </submittedName>
</protein>
<feature type="compositionally biased region" description="Low complexity" evidence="1">
    <location>
        <begin position="8"/>
        <end position="20"/>
    </location>
</feature>
<evidence type="ECO:0000313" key="4">
    <source>
        <dbReference type="Proteomes" id="UP000729402"/>
    </source>
</evidence>
<dbReference type="Proteomes" id="UP000729402">
    <property type="component" value="Unassembled WGS sequence"/>
</dbReference>
<dbReference type="AlphaFoldDB" id="A0A8J5V8C3"/>
<reference evidence="3" key="1">
    <citation type="journal article" date="2021" name="bioRxiv">
        <title>Whole Genome Assembly and Annotation of Northern Wild Rice, Zizania palustris L., Supports a Whole Genome Duplication in the Zizania Genus.</title>
        <authorList>
            <person name="Haas M."/>
            <person name="Kono T."/>
            <person name="Macchietto M."/>
            <person name="Millas R."/>
            <person name="McGilp L."/>
            <person name="Shao M."/>
            <person name="Duquette J."/>
            <person name="Hirsch C.N."/>
            <person name="Kimball J."/>
        </authorList>
    </citation>
    <scope>NUCLEOTIDE SEQUENCE</scope>
    <source>
        <tissue evidence="3">Fresh leaf tissue</tissue>
    </source>
</reference>
<proteinExistence type="predicted"/>
<feature type="transmembrane region" description="Helical" evidence="2">
    <location>
        <begin position="69"/>
        <end position="92"/>
    </location>
</feature>
<evidence type="ECO:0000313" key="3">
    <source>
        <dbReference type="EMBL" id="KAG8054000.1"/>
    </source>
</evidence>
<keyword evidence="4" id="KW-1185">Reference proteome</keyword>
<organism evidence="3 4">
    <name type="scientific">Zizania palustris</name>
    <name type="common">Northern wild rice</name>
    <dbReference type="NCBI Taxonomy" id="103762"/>
    <lineage>
        <taxon>Eukaryota</taxon>
        <taxon>Viridiplantae</taxon>
        <taxon>Streptophyta</taxon>
        <taxon>Embryophyta</taxon>
        <taxon>Tracheophyta</taxon>
        <taxon>Spermatophyta</taxon>
        <taxon>Magnoliopsida</taxon>
        <taxon>Liliopsida</taxon>
        <taxon>Poales</taxon>
        <taxon>Poaceae</taxon>
        <taxon>BOP clade</taxon>
        <taxon>Oryzoideae</taxon>
        <taxon>Oryzeae</taxon>
        <taxon>Zizaniinae</taxon>
        <taxon>Zizania</taxon>
    </lineage>
</organism>
<reference evidence="3" key="2">
    <citation type="submission" date="2021-02" db="EMBL/GenBank/DDBJ databases">
        <authorList>
            <person name="Kimball J.A."/>
            <person name="Haas M.W."/>
            <person name="Macchietto M."/>
            <person name="Kono T."/>
            <person name="Duquette J."/>
            <person name="Shao M."/>
        </authorList>
    </citation>
    <scope>NUCLEOTIDE SEQUENCE</scope>
    <source>
        <tissue evidence="3">Fresh leaf tissue</tissue>
    </source>
</reference>
<evidence type="ECO:0000256" key="1">
    <source>
        <dbReference type="SAM" id="MobiDB-lite"/>
    </source>
</evidence>
<dbReference type="EMBL" id="JAAALK010000288">
    <property type="protein sequence ID" value="KAG8054000.1"/>
    <property type="molecule type" value="Genomic_DNA"/>
</dbReference>
<gene>
    <name evidence="3" type="ORF">GUJ93_ZPchr0001g30772</name>
</gene>
<sequence length="97" mass="10571">MNTIHRLTGSATTSSSSSSVGSGVCIHDQTWMWTADTTVPATVIFIYLVMDFYLLIVQHLPSSTVQTNVLVFPQVIGFSSAAGHDACALFFFNFCFL</sequence>
<comment type="caution">
    <text evidence="3">The sequence shown here is derived from an EMBL/GenBank/DDBJ whole genome shotgun (WGS) entry which is preliminary data.</text>
</comment>
<name>A0A8J5V8C3_ZIZPA</name>
<accession>A0A8J5V8C3</accession>